<dbReference type="EMBL" id="JBHLYR010000024">
    <property type="protein sequence ID" value="MFB9991867.1"/>
    <property type="molecule type" value="Genomic_DNA"/>
</dbReference>
<gene>
    <name evidence="3" type="ORF">ACFFLM_07790</name>
</gene>
<comment type="caution">
    <text evidence="3">The sequence shown here is derived from an EMBL/GenBank/DDBJ whole genome shotgun (WGS) entry which is preliminary data.</text>
</comment>
<dbReference type="InterPro" id="IPR039366">
    <property type="entry name" value="Pilotin"/>
</dbReference>
<proteinExistence type="predicted"/>
<evidence type="ECO:0000313" key="4">
    <source>
        <dbReference type="Proteomes" id="UP001589733"/>
    </source>
</evidence>
<feature type="compositionally biased region" description="Low complexity" evidence="1">
    <location>
        <begin position="39"/>
        <end position="53"/>
    </location>
</feature>
<accession>A0ABV6AXY7</accession>
<dbReference type="PANTHER" id="PTHR38013:SF1">
    <property type="entry name" value="GLYCOPROTEIN_POLYSACCHARIDE METABOLISM"/>
    <property type="match status" value="1"/>
</dbReference>
<dbReference type="Proteomes" id="UP001589733">
    <property type="component" value="Unassembled WGS sequence"/>
</dbReference>
<sequence length="163" mass="17502">MIRSHLVLPTLAALLLAGASAQTTIGGMTITRPAPVIRPATPSTSSPSADSSIPAGWRELRGHIVTPSRMALPTGSTVTVVIEDVSLQDVASRQLVKVQFTAPRLPASYQVVYNPVRFSARRSYAVRATVTDKNGKLLYVTDTRTELPSGNRAVLDVKVVRVR</sequence>
<name>A0ABV6AXY7_9DEIO</name>
<evidence type="ECO:0000313" key="3">
    <source>
        <dbReference type="EMBL" id="MFB9991867.1"/>
    </source>
</evidence>
<evidence type="ECO:0000256" key="2">
    <source>
        <dbReference type="SAM" id="SignalP"/>
    </source>
</evidence>
<dbReference type="Pfam" id="PF09619">
    <property type="entry name" value="YscW"/>
    <property type="match status" value="1"/>
</dbReference>
<keyword evidence="4" id="KW-1185">Reference proteome</keyword>
<protein>
    <submittedName>
        <fullName evidence="3">YbaY family lipoprotein</fullName>
    </submittedName>
</protein>
<reference evidence="3 4" key="1">
    <citation type="submission" date="2024-09" db="EMBL/GenBank/DDBJ databases">
        <authorList>
            <person name="Sun Q."/>
            <person name="Mori K."/>
        </authorList>
    </citation>
    <scope>NUCLEOTIDE SEQUENCE [LARGE SCALE GENOMIC DNA]</scope>
    <source>
        <strain evidence="3 4">JCM 13503</strain>
    </source>
</reference>
<dbReference type="InterPro" id="IPR053196">
    <property type="entry name" value="Lipoprotein_YbaY-like"/>
</dbReference>
<dbReference type="PANTHER" id="PTHR38013">
    <property type="entry name" value="GLYCOPROTEIN/POLYSACCHARIDE METABOLISM"/>
    <property type="match status" value="1"/>
</dbReference>
<feature type="signal peptide" evidence="2">
    <location>
        <begin position="1"/>
        <end position="21"/>
    </location>
</feature>
<evidence type="ECO:0000256" key="1">
    <source>
        <dbReference type="SAM" id="MobiDB-lite"/>
    </source>
</evidence>
<feature type="chain" id="PRO_5046044314" evidence="2">
    <location>
        <begin position="22"/>
        <end position="163"/>
    </location>
</feature>
<keyword evidence="2" id="KW-0732">Signal</keyword>
<keyword evidence="3" id="KW-0449">Lipoprotein</keyword>
<dbReference type="RefSeq" id="WP_380007692.1">
    <property type="nucleotide sequence ID" value="NZ_JBHLYR010000024.1"/>
</dbReference>
<feature type="region of interest" description="Disordered" evidence="1">
    <location>
        <begin position="33"/>
        <end position="53"/>
    </location>
</feature>
<organism evidence="3 4">
    <name type="scientific">Deinococcus oregonensis</name>
    <dbReference type="NCBI Taxonomy" id="1805970"/>
    <lineage>
        <taxon>Bacteria</taxon>
        <taxon>Thermotogati</taxon>
        <taxon>Deinococcota</taxon>
        <taxon>Deinococci</taxon>
        <taxon>Deinococcales</taxon>
        <taxon>Deinococcaceae</taxon>
        <taxon>Deinococcus</taxon>
    </lineage>
</organism>